<dbReference type="EMBL" id="KV722364">
    <property type="protein sequence ID" value="OCH92784.1"/>
    <property type="molecule type" value="Genomic_DNA"/>
</dbReference>
<evidence type="ECO:0000256" key="5">
    <source>
        <dbReference type="ARBA" id="ARBA00023242"/>
    </source>
</evidence>
<feature type="compositionally biased region" description="Basic residues" evidence="6">
    <location>
        <begin position="276"/>
        <end position="293"/>
    </location>
</feature>
<dbReference type="InterPro" id="IPR016049">
    <property type="entry name" value="RNA_pol_Rpc34-like"/>
</dbReference>
<dbReference type="AlphaFoldDB" id="A0A8E2DNE4"/>
<feature type="compositionally biased region" description="Acidic residues" evidence="6">
    <location>
        <begin position="260"/>
        <end position="272"/>
    </location>
</feature>
<evidence type="ECO:0000256" key="4">
    <source>
        <dbReference type="ARBA" id="ARBA00023163"/>
    </source>
</evidence>
<evidence type="ECO:0000256" key="2">
    <source>
        <dbReference type="ARBA" id="ARBA00011038"/>
    </source>
</evidence>
<gene>
    <name evidence="7" type="ORF">OBBRIDRAFT_824527</name>
</gene>
<proteinExistence type="inferred from homology"/>
<keyword evidence="4" id="KW-0804">Transcription</keyword>
<dbReference type="SUPFAM" id="SSF46785">
    <property type="entry name" value="Winged helix' DNA-binding domain"/>
    <property type="match status" value="1"/>
</dbReference>
<evidence type="ECO:0000256" key="6">
    <source>
        <dbReference type="SAM" id="MobiDB-lite"/>
    </source>
</evidence>
<keyword evidence="3" id="KW-0240">DNA-directed RNA polymerase</keyword>
<reference evidence="7 8" key="1">
    <citation type="submission" date="2016-07" db="EMBL/GenBank/DDBJ databases">
        <title>Draft genome of the white-rot fungus Obba rivulosa 3A-2.</title>
        <authorList>
            <consortium name="DOE Joint Genome Institute"/>
            <person name="Miettinen O."/>
            <person name="Riley R."/>
            <person name="Acob R."/>
            <person name="Barry K."/>
            <person name="Cullen D."/>
            <person name="De Vries R."/>
            <person name="Hainaut M."/>
            <person name="Hatakka A."/>
            <person name="Henrissat B."/>
            <person name="Hilden K."/>
            <person name="Kuo R."/>
            <person name="Labutti K."/>
            <person name="Lipzen A."/>
            <person name="Makela M.R."/>
            <person name="Sandor L."/>
            <person name="Spatafora J.W."/>
            <person name="Grigoriev I.V."/>
            <person name="Hibbett D.S."/>
        </authorList>
    </citation>
    <scope>NUCLEOTIDE SEQUENCE [LARGE SCALE GENOMIC DNA]</scope>
    <source>
        <strain evidence="7 8">3A-2</strain>
    </source>
</reference>
<dbReference type="Pfam" id="PF05158">
    <property type="entry name" value="RNA_pol_Rpc34"/>
    <property type="match status" value="2"/>
</dbReference>
<dbReference type="GO" id="GO:0005666">
    <property type="term" value="C:RNA polymerase III complex"/>
    <property type="evidence" value="ECO:0007669"/>
    <property type="project" value="InterPro"/>
</dbReference>
<keyword evidence="8" id="KW-1185">Reference proteome</keyword>
<dbReference type="InterPro" id="IPR007832">
    <property type="entry name" value="RNA_pol_Rpc34"/>
</dbReference>
<accession>A0A8E2DNE4</accession>
<dbReference type="GO" id="GO:0005737">
    <property type="term" value="C:cytoplasm"/>
    <property type="evidence" value="ECO:0007669"/>
    <property type="project" value="UniProtKB-ARBA"/>
</dbReference>
<dbReference type="GO" id="GO:0006383">
    <property type="term" value="P:transcription by RNA polymerase III"/>
    <property type="evidence" value="ECO:0007669"/>
    <property type="project" value="InterPro"/>
</dbReference>
<feature type="region of interest" description="Disordered" evidence="6">
    <location>
        <begin position="260"/>
        <end position="414"/>
    </location>
</feature>
<dbReference type="FunFam" id="1.10.10.10:FF:000116">
    <property type="entry name" value="DNA-directed RNA polymerase III subunit RPC6"/>
    <property type="match status" value="1"/>
</dbReference>
<sequence length="476" mass="53491">MSRKLSAIEQRIHQAALADASKTLTTKETEALVTDNVARVKAINFLLGTGLLKALKDAKGQVSFRAVQKKELEVKKDLTDEESLVLSYIQAAGNEGIWTKHLKAKTELHQTVIDRCLKSLTQKQLIKAVKSVKHLTRKIYMLFHLEPSVEMTGGPWYTDNELDTEFIKLLCSACLRFIKDRSTPKIKASEDVPPRAQPLFSISAAPSYPTAHQVLTFLSKSRITETQLSIEHVESLLNVLILDGEIEKLPAFGAVIWDNNADDEGQDESDDERESKKRKKKDSESRKRKRSKKTKETDSESESEASSSEKRKRKRKKSQKSDEDESDVDRKRKRKKIKVSKSDEEGSDEDSSKSKRKKKSSKRKHVSSESESESESSSSSDSEDERRRRRSKSRSKSRKQSSSPAPDFGVAMDADEFGGGAYVYRAVKQEKVAFGLSQAPCTRCPTFDFCKVGGPVNPQECVYYGDWLGAAVVARE</sequence>
<dbReference type="InterPro" id="IPR036390">
    <property type="entry name" value="WH_DNA-bd_sf"/>
</dbReference>
<keyword evidence="5" id="KW-0539">Nucleus</keyword>
<protein>
    <recommendedName>
        <fullName evidence="9">DNA-directed RNA polymerase III subunit RPC6</fullName>
    </recommendedName>
</protein>
<evidence type="ECO:0000256" key="1">
    <source>
        <dbReference type="ARBA" id="ARBA00004123"/>
    </source>
</evidence>
<dbReference type="InterPro" id="IPR036388">
    <property type="entry name" value="WH-like_DNA-bd_sf"/>
</dbReference>
<dbReference type="Proteomes" id="UP000250043">
    <property type="component" value="Unassembled WGS sequence"/>
</dbReference>
<feature type="compositionally biased region" description="Basic residues" evidence="6">
    <location>
        <begin position="354"/>
        <end position="365"/>
    </location>
</feature>
<comment type="subcellular location">
    <subcellularLocation>
        <location evidence="1">Nucleus</location>
    </subcellularLocation>
</comment>
<dbReference type="PANTHER" id="PTHR12780">
    <property type="entry name" value="RNA POLYMERASE III DNA DIRECTED , 39KD SUBUNIT-RELATED"/>
    <property type="match status" value="1"/>
</dbReference>
<evidence type="ECO:0008006" key="9">
    <source>
        <dbReference type="Google" id="ProtNLM"/>
    </source>
</evidence>
<name>A0A8E2DNE4_9APHY</name>
<dbReference type="Gene3D" id="1.10.10.10">
    <property type="entry name" value="Winged helix-like DNA-binding domain superfamily/Winged helix DNA-binding domain"/>
    <property type="match status" value="1"/>
</dbReference>
<organism evidence="7 8">
    <name type="scientific">Obba rivulosa</name>
    <dbReference type="NCBI Taxonomy" id="1052685"/>
    <lineage>
        <taxon>Eukaryota</taxon>
        <taxon>Fungi</taxon>
        <taxon>Dikarya</taxon>
        <taxon>Basidiomycota</taxon>
        <taxon>Agaricomycotina</taxon>
        <taxon>Agaricomycetes</taxon>
        <taxon>Polyporales</taxon>
        <taxon>Gelatoporiaceae</taxon>
        <taxon>Obba</taxon>
    </lineage>
</organism>
<evidence type="ECO:0000256" key="3">
    <source>
        <dbReference type="ARBA" id="ARBA00022478"/>
    </source>
</evidence>
<feature type="compositionally biased region" description="Basic residues" evidence="6">
    <location>
        <begin position="387"/>
        <end position="399"/>
    </location>
</feature>
<comment type="similarity">
    <text evidence="2">Belongs to the eukaryotic RPC34/RPC39 RNA polymerase subunit family.</text>
</comment>
<dbReference type="GO" id="GO:0005654">
    <property type="term" value="C:nucleoplasm"/>
    <property type="evidence" value="ECO:0007669"/>
    <property type="project" value="UniProtKB-ARBA"/>
</dbReference>
<evidence type="ECO:0000313" key="8">
    <source>
        <dbReference type="Proteomes" id="UP000250043"/>
    </source>
</evidence>
<evidence type="ECO:0000313" key="7">
    <source>
        <dbReference type="EMBL" id="OCH92784.1"/>
    </source>
</evidence>
<dbReference type="OrthoDB" id="613763at2759"/>